<dbReference type="CDD" id="cd00118">
    <property type="entry name" value="LysM"/>
    <property type="match status" value="1"/>
</dbReference>
<accession>A0AAW1KVY3</accession>
<gene>
    <name evidence="3" type="ORF">RND81_05G080700</name>
</gene>
<reference evidence="3" key="1">
    <citation type="submission" date="2024-03" db="EMBL/GenBank/DDBJ databases">
        <title>WGS assembly of Saponaria officinalis var. Norfolk2.</title>
        <authorList>
            <person name="Jenkins J."/>
            <person name="Shu S."/>
            <person name="Grimwood J."/>
            <person name="Barry K."/>
            <person name="Goodstein D."/>
            <person name="Schmutz J."/>
            <person name="Leebens-Mack J."/>
            <person name="Osbourn A."/>
        </authorList>
    </citation>
    <scope>NUCLEOTIDE SEQUENCE [LARGE SCALE GENOMIC DNA]</scope>
    <source>
        <strain evidence="3">JIC</strain>
    </source>
</reference>
<dbReference type="PANTHER" id="PTHR33648">
    <property type="entry name" value="EMBRYO SAC 1"/>
    <property type="match status" value="1"/>
</dbReference>
<keyword evidence="1" id="KW-1133">Transmembrane helix</keyword>
<dbReference type="EMBL" id="JBDFQZ010000005">
    <property type="protein sequence ID" value="KAK9724541.1"/>
    <property type="molecule type" value="Genomic_DNA"/>
</dbReference>
<dbReference type="AlphaFoldDB" id="A0AAW1KVY3"/>
<dbReference type="InterPro" id="IPR036779">
    <property type="entry name" value="LysM_dom_sf"/>
</dbReference>
<evidence type="ECO:0000256" key="1">
    <source>
        <dbReference type="SAM" id="Phobius"/>
    </source>
</evidence>
<dbReference type="InterPro" id="IPR018392">
    <property type="entry name" value="LysM"/>
</dbReference>
<proteinExistence type="predicted"/>
<dbReference type="Gene3D" id="3.10.350.10">
    <property type="entry name" value="LysM domain"/>
    <property type="match status" value="1"/>
</dbReference>
<evidence type="ECO:0000259" key="2">
    <source>
        <dbReference type="Pfam" id="PF01476"/>
    </source>
</evidence>
<dbReference type="Pfam" id="PF01476">
    <property type="entry name" value="LysM"/>
    <property type="match status" value="1"/>
</dbReference>
<dbReference type="Proteomes" id="UP001443914">
    <property type="component" value="Unassembled WGS sequence"/>
</dbReference>
<keyword evidence="4" id="KW-1185">Reference proteome</keyword>
<comment type="caution">
    <text evidence="3">The sequence shown here is derived from an EMBL/GenBank/DDBJ whole genome shotgun (WGS) entry which is preliminary data.</text>
</comment>
<dbReference type="PANTHER" id="PTHR33648:SF15">
    <property type="entry name" value="OS04G0572800 PROTEIN"/>
    <property type="match status" value="1"/>
</dbReference>
<sequence length="172" mass="19758">MLYYFNPPKTSSKPYFFINMAPSSPTQRKLLFRNNNNNNDHNSNNENTYRATLAIVDTATWYCSIIIIVLILFTTFRDTLPYEYEPYDHDHDSSMIDLTRLHPIKGGKLVDRLGPCDEIYVVGEGETLHTISDKCGDPFIVERNPHIHDPDDVFPGLVIKIVPSITSKKLLR</sequence>
<name>A0AAW1KVY3_SAPOF</name>
<evidence type="ECO:0000313" key="4">
    <source>
        <dbReference type="Proteomes" id="UP001443914"/>
    </source>
</evidence>
<keyword evidence="1" id="KW-0472">Membrane</keyword>
<keyword evidence="1" id="KW-0812">Transmembrane</keyword>
<organism evidence="3 4">
    <name type="scientific">Saponaria officinalis</name>
    <name type="common">Common soapwort</name>
    <name type="synonym">Lychnis saponaria</name>
    <dbReference type="NCBI Taxonomy" id="3572"/>
    <lineage>
        <taxon>Eukaryota</taxon>
        <taxon>Viridiplantae</taxon>
        <taxon>Streptophyta</taxon>
        <taxon>Embryophyta</taxon>
        <taxon>Tracheophyta</taxon>
        <taxon>Spermatophyta</taxon>
        <taxon>Magnoliopsida</taxon>
        <taxon>eudicotyledons</taxon>
        <taxon>Gunneridae</taxon>
        <taxon>Pentapetalae</taxon>
        <taxon>Caryophyllales</taxon>
        <taxon>Caryophyllaceae</taxon>
        <taxon>Caryophylleae</taxon>
        <taxon>Saponaria</taxon>
    </lineage>
</organism>
<feature type="domain" description="LysM" evidence="2">
    <location>
        <begin position="120"/>
        <end position="161"/>
    </location>
</feature>
<evidence type="ECO:0000313" key="3">
    <source>
        <dbReference type="EMBL" id="KAK9724541.1"/>
    </source>
</evidence>
<protein>
    <recommendedName>
        <fullName evidence="2">LysM domain-containing protein</fullName>
    </recommendedName>
</protein>
<feature type="transmembrane region" description="Helical" evidence="1">
    <location>
        <begin position="59"/>
        <end position="76"/>
    </location>
</feature>